<dbReference type="InterPro" id="IPR004210">
    <property type="entry name" value="BESS_motif"/>
</dbReference>
<dbReference type="PANTHER" id="PTHR12243">
    <property type="entry name" value="MADF DOMAIN TRANSCRIPTION FACTOR"/>
    <property type="match status" value="1"/>
</dbReference>
<dbReference type="GO" id="GO:0003677">
    <property type="term" value="F:DNA binding"/>
    <property type="evidence" value="ECO:0007669"/>
    <property type="project" value="InterPro"/>
</dbReference>
<protein>
    <submittedName>
        <fullName evidence="5">(diamondback moth) hypothetical protein</fullName>
    </submittedName>
</protein>
<dbReference type="GO" id="GO:0006357">
    <property type="term" value="P:regulation of transcription by RNA polymerase II"/>
    <property type="evidence" value="ECO:0007669"/>
    <property type="project" value="TreeGrafter"/>
</dbReference>
<reference evidence="5" key="1">
    <citation type="submission" date="2020-11" db="EMBL/GenBank/DDBJ databases">
        <authorList>
            <person name="Whiteford S."/>
        </authorList>
    </citation>
    <scope>NUCLEOTIDE SEQUENCE</scope>
</reference>
<feature type="domain" description="BESS" evidence="4">
    <location>
        <begin position="186"/>
        <end position="225"/>
    </location>
</feature>
<dbReference type="PROSITE" id="PS51029">
    <property type="entry name" value="MADF"/>
    <property type="match status" value="1"/>
</dbReference>
<keyword evidence="1" id="KW-0539">Nucleus</keyword>
<dbReference type="EMBL" id="CAJHNJ030000011">
    <property type="protein sequence ID" value="CAG9109087.1"/>
    <property type="molecule type" value="Genomic_DNA"/>
</dbReference>
<feature type="domain" description="MADF" evidence="3">
    <location>
        <begin position="12"/>
        <end position="106"/>
    </location>
</feature>
<dbReference type="PROSITE" id="PS51031">
    <property type="entry name" value="BESS"/>
    <property type="match status" value="1"/>
</dbReference>
<evidence type="ECO:0000259" key="3">
    <source>
        <dbReference type="PROSITE" id="PS51029"/>
    </source>
</evidence>
<evidence type="ECO:0000259" key="4">
    <source>
        <dbReference type="PROSITE" id="PS51031"/>
    </source>
</evidence>
<dbReference type="InterPro" id="IPR006578">
    <property type="entry name" value="MADF-dom"/>
</dbReference>
<gene>
    <name evidence="5" type="ORF">PLXY2_LOCUS4109</name>
</gene>
<dbReference type="GO" id="GO:0005667">
    <property type="term" value="C:transcription regulator complex"/>
    <property type="evidence" value="ECO:0007669"/>
    <property type="project" value="TreeGrafter"/>
</dbReference>
<dbReference type="Proteomes" id="UP000653454">
    <property type="component" value="Unassembled WGS sequence"/>
</dbReference>
<proteinExistence type="predicted"/>
<keyword evidence="6" id="KW-1185">Reference proteome</keyword>
<evidence type="ECO:0000313" key="6">
    <source>
        <dbReference type="Proteomes" id="UP000653454"/>
    </source>
</evidence>
<comment type="subcellular location">
    <subcellularLocation>
        <location evidence="1">Nucleus</location>
    </subcellularLocation>
</comment>
<dbReference type="PANTHER" id="PTHR12243:SF67">
    <property type="entry name" value="COREPRESSOR OF PANGOLIN, ISOFORM A-RELATED"/>
    <property type="match status" value="1"/>
</dbReference>
<accession>A0A8S4E1E7</accession>
<feature type="compositionally biased region" description="Basic and acidic residues" evidence="2">
    <location>
        <begin position="145"/>
        <end position="157"/>
    </location>
</feature>
<dbReference type="SMART" id="SM00595">
    <property type="entry name" value="MADF"/>
    <property type="match status" value="1"/>
</dbReference>
<dbReference type="InterPro" id="IPR039353">
    <property type="entry name" value="TF_Adf1"/>
</dbReference>
<sequence length="232" mass="27691">MSSKDFNYDVIELIDAIRERPCLWDKSIENYKDKVERRLSWEEIFSILEEKYDEMSLEDKRFVEEKIQNKWVNIRDTFIKTLKTRNRQKKKYLLHNELSFLLKNYKPANDIKMSYSDDISVSFLKKEVERQPSTSKSAKRARSLRNNDVEYESRESNDATSVDFVPCDNSSDYKMYTSRDAESRLMNEDEAFFASLLPTVVQYSVEERLQFRMDVLAVMKKINDQRNCQGIM</sequence>
<evidence type="ECO:0000313" key="5">
    <source>
        <dbReference type="EMBL" id="CAG9109087.1"/>
    </source>
</evidence>
<evidence type="ECO:0000256" key="1">
    <source>
        <dbReference type="PROSITE-ProRule" id="PRU00371"/>
    </source>
</evidence>
<dbReference type="GO" id="GO:0005634">
    <property type="term" value="C:nucleus"/>
    <property type="evidence" value="ECO:0007669"/>
    <property type="project" value="UniProtKB-SubCell"/>
</dbReference>
<name>A0A8S4E1E7_PLUXY</name>
<comment type="caution">
    <text evidence="5">The sequence shown here is derived from an EMBL/GenBank/DDBJ whole genome shotgun (WGS) entry which is preliminary data.</text>
</comment>
<evidence type="ECO:0000256" key="2">
    <source>
        <dbReference type="SAM" id="MobiDB-lite"/>
    </source>
</evidence>
<dbReference type="Pfam" id="PF10545">
    <property type="entry name" value="MADF_DNA_bdg"/>
    <property type="match status" value="1"/>
</dbReference>
<feature type="region of interest" description="Disordered" evidence="2">
    <location>
        <begin position="132"/>
        <end position="157"/>
    </location>
</feature>
<organism evidence="5 6">
    <name type="scientific">Plutella xylostella</name>
    <name type="common">Diamondback moth</name>
    <name type="synonym">Plutella maculipennis</name>
    <dbReference type="NCBI Taxonomy" id="51655"/>
    <lineage>
        <taxon>Eukaryota</taxon>
        <taxon>Metazoa</taxon>
        <taxon>Ecdysozoa</taxon>
        <taxon>Arthropoda</taxon>
        <taxon>Hexapoda</taxon>
        <taxon>Insecta</taxon>
        <taxon>Pterygota</taxon>
        <taxon>Neoptera</taxon>
        <taxon>Endopterygota</taxon>
        <taxon>Lepidoptera</taxon>
        <taxon>Glossata</taxon>
        <taxon>Ditrysia</taxon>
        <taxon>Yponomeutoidea</taxon>
        <taxon>Plutellidae</taxon>
        <taxon>Plutella</taxon>
    </lineage>
</organism>
<dbReference type="AlphaFoldDB" id="A0A8S4E1E7"/>